<dbReference type="STRING" id="1817824.A2751_03140"/>
<dbReference type="Proteomes" id="UP000176864">
    <property type="component" value="Unassembled WGS sequence"/>
</dbReference>
<organism evidence="1 2">
    <name type="scientific">Candidatus Doudnabacteria bacterium RIFCSPHIGHO2_01_FULL_46_14</name>
    <dbReference type="NCBI Taxonomy" id="1817824"/>
    <lineage>
        <taxon>Bacteria</taxon>
        <taxon>Candidatus Doudnaibacteriota</taxon>
    </lineage>
</organism>
<dbReference type="AlphaFoldDB" id="A0A1F5NKU6"/>
<gene>
    <name evidence="1" type="ORF">A2751_03140</name>
</gene>
<dbReference type="InterPro" id="IPR036291">
    <property type="entry name" value="NAD(P)-bd_dom_sf"/>
</dbReference>
<protein>
    <submittedName>
        <fullName evidence="1">Uncharacterized protein</fullName>
    </submittedName>
</protein>
<accession>A0A1F5NKU6</accession>
<dbReference type="EMBL" id="MFEK01000014">
    <property type="protein sequence ID" value="OGE78132.1"/>
    <property type="molecule type" value="Genomic_DNA"/>
</dbReference>
<name>A0A1F5NKU6_9BACT</name>
<evidence type="ECO:0000313" key="1">
    <source>
        <dbReference type="EMBL" id="OGE78132.1"/>
    </source>
</evidence>
<evidence type="ECO:0000313" key="2">
    <source>
        <dbReference type="Proteomes" id="UP000176864"/>
    </source>
</evidence>
<comment type="caution">
    <text evidence="1">The sequence shown here is derived from an EMBL/GenBank/DDBJ whole genome shotgun (WGS) entry which is preliminary data.</text>
</comment>
<dbReference type="SUPFAM" id="SSF51735">
    <property type="entry name" value="NAD(P)-binding Rossmann-fold domains"/>
    <property type="match status" value="1"/>
</dbReference>
<proteinExistence type="predicted"/>
<reference evidence="1 2" key="1">
    <citation type="journal article" date="2016" name="Nat. Commun.">
        <title>Thousands of microbial genomes shed light on interconnected biogeochemical processes in an aquifer system.</title>
        <authorList>
            <person name="Anantharaman K."/>
            <person name="Brown C.T."/>
            <person name="Hug L.A."/>
            <person name="Sharon I."/>
            <person name="Castelle C.J."/>
            <person name="Probst A.J."/>
            <person name="Thomas B.C."/>
            <person name="Singh A."/>
            <person name="Wilkins M.J."/>
            <person name="Karaoz U."/>
            <person name="Brodie E.L."/>
            <person name="Williams K.H."/>
            <person name="Hubbard S.S."/>
            <person name="Banfield J.F."/>
        </authorList>
    </citation>
    <scope>NUCLEOTIDE SEQUENCE [LARGE SCALE GENOMIC DNA]</scope>
</reference>
<sequence length="211" mass="23708">MKWIVVVGALSSFGQPICKRLFDAGFGIYGVGVHLKKDVIYDPAVFSFDRVDITNRDDTAEFFRGIRKKEVAGLVNAARFVPSVSDPVRLNLEVSVRMWETNVQGLAYLVDEFMSSATRNHWPPPLTVVDIADCEQRVGVHPLFSAAMSARRRMGFELAALYQNLRIKTIIRKAEDTPEQIAEAVELLMFGQCKDFIGEYTPTPDSDFATR</sequence>
<dbReference type="Gene3D" id="3.40.50.720">
    <property type="entry name" value="NAD(P)-binding Rossmann-like Domain"/>
    <property type="match status" value="1"/>
</dbReference>